<sequence>MNADARNPHALPWFAASALLVYLGNYLIASQYPARAAGPFPEWAVAVDVFLLVPALYLLLVRPPLKKAVLAVFALLSFGVLAGAWIIPDGEKDAWRWLEQVRWGYLAALVIVQLTLLTTVLADIARARAAPNLETAVNAVILKRVKDAGIARLLQADARMWMYLFVHKQDRFQFTQPAFLGARHDANAANQLAFVVLVAAEIPIAHVLLHLYNPTLALVVSALSVYGLAFLYAEYRATLLRATTFEGDGLHIRSGVLGDVVVPYAAIASIENSNQRPRRAKHAMRFVGTASANLTLVLRDGAELQTLFGARRVERVHLAIDEPARFREALGSRTDG</sequence>
<keyword evidence="3" id="KW-1185">Reference proteome</keyword>
<accession>A0A562LPI4</accession>
<feature type="transmembrane region" description="Helical" evidence="1">
    <location>
        <begin position="215"/>
        <end position="233"/>
    </location>
</feature>
<organism evidence="2 3">
    <name type="scientific">Aerolutibacter ruishenii</name>
    <dbReference type="NCBI Taxonomy" id="686800"/>
    <lineage>
        <taxon>Bacteria</taxon>
        <taxon>Pseudomonadati</taxon>
        <taxon>Pseudomonadota</taxon>
        <taxon>Gammaproteobacteria</taxon>
        <taxon>Lysobacterales</taxon>
        <taxon>Lysobacteraceae</taxon>
        <taxon>Aerolutibacter</taxon>
    </lineage>
</organism>
<name>A0A562LPI4_9GAMM</name>
<feature type="transmembrane region" description="Helical" evidence="1">
    <location>
        <begin position="103"/>
        <end position="122"/>
    </location>
</feature>
<keyword evidence="1" id="KW-0812">Transmembrane</keyword>
<gene>
    <name evidence="2" type="ORF">IP93_02132</name>
</gene>
<proteinExistence type="predicted"/>
<dbReference type="AlphaFoldDB" id="A0A562LPI4"/>
<feature type="transmembrane region" description="Helical" evidence="1">
    <location>
        <begin position="12"/>
        <end position="31"/>
    </location>
</feature>
<comment type="caution">
    <text evidence="2">The sequence shown here is derived from an EMBL/GenBank/DDBJ whole genome shotgun (WGS) entry which is preliminary data.</text>
</comment>
<evidence type="ECO:0000313" key="3">
    <source>
        <dbReference type="Proteomes" id="UP000316471"/>
    </source>
</evidence>
<protein>
    <submittedName>
        <fullName evidence="2">Uncharacterized protein</fullName>
    </submittedName>
</protein>
<dbReference type="EMBL" id="VLKP01000008">
    <property type="protein sequence ID" value="TWI09515.1"/>
    <property type="molecule type" value="Genomic_DNA"/>
</dbReference>
<dbReference type="Proteomes" id="UP000316471">
    <property type="component" value="Unassembled WGS sequence"/>
</dbReference>
<dbReference type="RefSeq" id="WP_144815446.1">
    <property type="nucleotide sequence ID" value="NZ_VLKP01000008.1"/>
</dbReference>
<keyword evidence="1" id="KW-1133">Transmembrane helix</keyword>
<feature type="transmembrane region" description="Helical" evidence="1">
    <location>
        <begin position="192"/>
        <end position="209"/>
    </location>
</feature>
<reference evidence="2 3" key="1">
    <citation type="journal article" date="2015" name="Stand. Genomic Sci.">
        <title>Genomic Encyclopedia of Bacterial and Archaeal Type Strains, Phase III: the genomes of soil and plant-associated and newly described type strains.</title>
        <authorList>
            <person name="Whitman W.B."/>
            <person name="Woyke T."/>
            <person name="Klenk H.P."/>
            <person name="Zhou Y."/>
            <person name="Lilburn T.G."/>
            <person name="Beck B.J."/>
            <person name="De Vos P."/>
            <person name="Vandamme P."/>
            <person name="Eisen J.A."/>
            <person name="Garrity G."/>
            <person name="Hugenholtz P."/>
            <person name="Kyrpides N.C."/>
        </authorList>
    </citation>
    <scope>NUCLEOTIDE SEQUENCE [LARGE SCALE GENOMIC DNA]</scope>
    <source>
        <strain evidence="2 3">CGMCC 1.10136</strain>
    </source>
</reference>
<evidence type="ECO:0000313" key="2">
    <source>
        <dbReference type="EMBL" id="TWI09515.1"/>
    </source>
</evidence>
<keyword evidence="1" id="KW-0472">Membrane</keyword>
<feature type="transmembrane region" description="Helical" evidence="1">
    <location>
        <begin position="43"/>
        <end position="61"/>
    </location>
</feature>
<dbReference type="OrthoDB" id="5916863at2"/>
<feature type="transmembrane region" description="Helical" evidence="1">
    <location>
        <begin position="68"/>
        <end position="87"/>
    </location>
</feature>
<evidence type="ECO:0000256" key="1">
    <source>
        <dbReference type="SAM" id="Phobius"/>
    </source>
</evidence>